<sequence>MSPPSMEAIYVVRVVSRGSGQGALPSERRYSATTVGGLAIVHALLALTLLLLGALHVAFMPSAHAHSEVQIVKTSIWDVEADSLLVTIASSSWVLTSVCITIGPVITGVLSWKQWYLEANLRRFLAASVVAFVVSSASAALTGTTLLLQPKSQEIKSTKDHYL</sequence>
<evidence type="ECO:0000313" key="3">
    <source>
        <dbReference type="Proteomes" id="UP000792457"/>
    </source>
</evidence>
<dbReference type="Proteomes" id="UP000792457">
    <property type="component" value="Unassembled WGS sequence"/>
</dbReference>
<evidence type="ECO:0000256" key="1">
    <source>
        <dbReference type="SAM" id="Phobius"/>
    </source>
</evidence>
<reference evidence="2" key="2">
    <citation type="submission" date="2017-10" db="EMBL/GenBank/DDBJ databases">
        <title>Ladona fulva Genome sequencing and assembly.</title>
        <authorList>
            <person name="Murali S."/>
            <person name="Richards S."/>
            <person name="Bandaranaike D."/>
            <person name="Bellair M."/>
            <person name="Blankenburg K."/>
            <person name="Chao H."/>
            <person name="Dinh H."/>
            <person name="Doddapaneni H."/>
            <person name="Dugan-Rocha S."/>
            <person name="Elkadiri S."/>
            <person name="Gnanaolivu R."/>
            <person name="Hernandez B."/>
            <person name="Skinner E."/>
            <person name="Javaid M."/>
            <person name="Lee S."/>
            <person name="Li M."/>
            <person name="Ming W."/>
            <person name="Munidasa M."/>
            <person name="Muniz J."/>
            <person name="Nguyen L."/>
            <person name="Hughes D."/>
            <person name="Osuji N."/>
            <person name="Pu L.-L."/>
            <person name="Puazo M."/>
            <person name="Qu C."/>
            <person name="Quiroz J."/>
            <person name="Raj R."/>
            <person name="Weissenberger G."/>
            <person name="Xin Y."/>
            <person name="Zou X."/>
            <person name="Han Y."/>
            <person name="Worley K."/>
            <person name="Muzny D."/>
            <person name="Gibbs R."/>
        </authorList>
    </citation>
    <scope>NUCLEOTIDE SEQUENCE</scope>
    <source>
        <strain evidence="2">Sampled in the wild</strain>
    </source>
</reference>
<name>A0A8K0JXJ1_LADFU</name>
<feature type="transmembrane region" description="Helical" evidence="1">
    <location>
        <begin position="124"/>
        <end position="148"/>
    </location>
</feature>
<feature type="transmembrane region" description="Helical" evidence="1">
    <location>
        <begin position="35"/>
        <end position="59"/>
    </location>
</feature>
<dbReference type="AlphaFoldDB" id="A0A8K0JXJ1"/>
<keyword evidence="1" id="KW-1133">Transmembrane helix</keyword>
<keyword evidence="1" id="KW-0812">Transmembrane</keyword>
<comment type="caution">
    <text evidence="2">The sequence shown here is derived from an EMBL/GenBank/DDBJ whole genome shotgun (WGS) entry which is preliminary data.</text>
</comment>
<feature type="non-terminal residue" evidence="2">
    <location>
        <position position="163"/>
    </location>
</feature>
<organism evidence="2 3">
    <name type="scientific">Ladona fulva</name>
    <name type="common">Scarce chaser dragonfly</name>
    <name type="synonym">Libellula fulva</name>
    <dbReference type="NCBI Taxonomy" id="123851"/>
    <lineage>
        <taxon>Eukaryota</taxon>
        <taxon>Metazoa</taxon>
        <taxon>Ecdysozoa</taxon>
        <taxon>Arthropoda</taxon>
        <taxon>Hexapoda</taxon>
        <taxon>Insecta</taxon>
        <taxon>Pterygota</taxon>
        <taxon>Palaeoptera</taxon>
        <taxon>Odonata</taxon>
        <taxon>Epiprocta</taxon>
        <taxon>Anisoptera</taxon>
        <taxon>Libelluloidea</taxon>
        <taxon>Libellulidae</taxon>
        <taxon>Ladona</taxon>
    </lineage>
</organism>
<accession>A0A8K0JXJ1</accession>
<evidence type="ECO:0000313" key="2">
    <source>
        <dbReference type="EMBL" id="KAG8223650.1"/>
    </source>
</evidence>
<keyword evidence="3" id="KW-1185">Reference proteome</keyword>
<reference evidence="2" key="1">
    <citation type="submission" date="2013-04" db="EMBL/GenBank/DDBJ databases">
        <authorList>
            <person name="Qu J."/>
            <person name="Murali S.C."/>
            <person name="Bandaranaike D."/>
            <person name="Bellair M."/>
            <person name="Blankenburg K."/>
            <person name="Chao H."/>
            <person name="Dinh H."/>
            <person name="Doddapaneni H."/>
            <person name="Downs B."/>
            <person name="Dugan-Rocha S."/>
            <person name="Elkadiri S."/>
            <person name="Gnanaolivu R.D."/>
            <person name="Hernandez B."/>
            <person name="Javaid M."/>
            <person name="Jayaseelan J.C."/>
            <person name="Lee S."/>
            <person name="Li M."/>
            <person name="Ming W."/>
            <person name="Munidasa M."/>
            <person name="Muniz J."/>
            <person name="Nguyen L."/>
            <person name="Ongeri F."/>
            <person name="Osuji N."/>
            <person name="Pu L.-L."/>
            <person name="Puazo M."/>
            <person name="Qu C."/>
            <person name="Quiroz J."/>
            <person name="Raj R."/>
            <person name="Weissenberger G."/>
            <person name="Xin Y."/>
            <person name="Zou X."/>
            <person name="Han Y."/>
            <person name="Richards S."/>
            <person name="Worley K."/>
            <person name="Muzny D."/>
            <person name="Gibbs R."/>
        </authorList>
    </citation>
    <scope>NUCLEOTIDE SEQUENCE</scope>
    <source>
        <strain evidence="2">Sampled in the wild</strain>
    </source>
</reference>
<keyword evidence="1" id="KW-0472">Membrane</keyword>
<gene>
    <name evidence="2" type="ORF">J437_LFUL001757</name>
</gene>
<dbReference type="OrthoDB" id="6628993at2759"/>
<dbReference type="EMBL" id="KZ308169">
    <property type="protein sequence ID" value="KAG8223650.1"/>
    <property type="molecule type" value="Genomic_DNA"/>
</dbReference>
<protein>
    <submittedName>
        <fullName evidence="2">Uncharacterized protein</fullName>
    </submittedName>
</protein>
<feature type="transmembrane region" description="Helical" evidence="1">
    <location>
        <begin position="93"/>
        <end position="112"/>
    </location>
</feature>
<proteinExistence type="predicted"/>